<dbReference type="InterPro" id="IPR029278">
    <property type="entry name" value="Imm26"/>
</dbReference>
<proteinExistence type="predicted"/>
<dbReference type="Proteomes" id="UP000612233">
    <property type="component" value="Unassembled WGS sequence"/>
</dbReference>
<comment type="caution">
    <text evidence="1">The sequence shown here is derived from an EMBL/GenBank/DDBJ whole genome shotgun (WGS) entry which is preliminary data.</text>
</comment>
<dbReference type="Pfam" id="PF15428">
    <property type="entry name" value="Imm26"/>
    <property type="match status" value="1"/>
</dbReference>
<organism evidence="1 2">
    <name type="scientific">Hymenobacter montanus</name>
    <dbReference type="NCBI Taxonomy" id="2771359"/>
    <lineage>
        <taxon>Bacteria</taxon>
        <taxon>Pseudomonadati</taxon>
        <taxon>Bacteroidota</taxon>
        <taxon>Cytophagia</taxon>
        <taxon>Cytophagales</taxon>
        <taxon>Hymenobacteraceae</taxon>
        <taxon>Hymenobacter</taxon>
    </lineage>
</organism>
<sequence length="284" mass="32145">MIKFKAGDIFTFQLPTKEFMCGRIMLDVNQQCIRPGLLKPNSPLNFFDGSLLVEIYKSTFSEPAANRSELLIPGVFVGSTFLESGQWSITGHEEVDPREVAFPESLAARGGGAQFVKGEIALDIELQTEELERLGVYSTKKPSGILGEICLYYLGRAEEINNPRLRDIELRSLKDSDLRFTAYRSKIYHLLGEDESQSYYEMSARLGYDIGRFYPAILCPYCLSSVDENVKLCPTCGEDTTRDAFVEMHPEEYLNKERKACCFCGNSMLKLASVCPACRRWQDR</sequence>
<name>A0A927BDR2_9BACT</name>
<dbReference type="EMBL" id="JACXAD010000015">
    <property type="protein sequence ID" value="MBD2768951.1"/>
    <property type="molecule type" value="Genomic_DNA"/>
</dbReference>
<protein>
    <submittedName>
        <fullName evidence="1">Uncharacterized protein</fullName>
    </submittedName>
</protein>
<reference evidence="1" key="1">
    <citation type="submission" date="2020-09" db="EMBL/GenBank/DDBJ databases">
        <authorList>
            <person name="Kim M.K."/>
        </authorList>
    </citation>
    <scope>NUCLEOTIDE SEQUENCE</scope>
    <source>
        <strain evidence="1">BT664</strain>
    </source>
</reference>
<keyword evidence="2" id="KW-1185">Reference proteome</keyword>
<dbReference type="RefSeq" id="WP_191005765.1">
    <property type="nucleotide sequence ID" value="NZ_JACXAD010000015.1"/>
</dbReference>
<accession>A0A927BDR2</accession>
<dbReference type="AlphaFoldDB" id="A0A927BDR2"/>
<gene>
    <name evidence="1" type="ORF">IC235_13750</name>
</gene>
<evidence type="ECO:0000313" key="2">
    <source>
        <dbReference type="Proteomes" id="UP000612233"/>
    </source>
</evidence>
<evidence type="ECO:0000313" key="1">
    <source>
        <dbReference type="EMBL" id="MBD2768951.1"/>
    </source>
</evidence>